<gene>
    <name evidence="2" type="ORF">GCM10009576_047950</name>
</gene>
<dbReference type="EMBL" id="BAAAIE010000031">
    <property type="protein sequence ID" value="GAA0984153.1"/>
    <property type="molecule type" value="Genomic_DNA"/>
</dbReference>
<dbReference type="InterPro" id="IPR003439">
    <property type="entry name" value="ABC_transporter-like_ATP-bd"/>
</dbReference>
<protein>
    <recommendedName>
        <fullName evidence="1">ABC transporter domain-containing protein</fullName>
    </recommendedName>
</protein>
<dbReference type="Gene3D" id="3.40.50.300">
    <property type="entry name" value="P-loop containing nucleotide triphosphate hydrolases"/>
    <property type="match status" value="1"/>
</dbReference>
<sequence length="65" mass="6671">MRGRGSGRSINCCLSTISWWDASTARASSREAFSVPAGGSLGIVGESGSGKTTVARILVDLEPCP</sequence>
<dbReference type="Pfam" id="PF00005">
    <property type="entry name" value="ABC_tran"/>
    <property type="match status" value="1"/>
</dbReference>
<dbReference type="InterPro" id="IPR027417">
    <property type="entry name" value="P-loop_NTPase"/>
</dbReference>
<comment type="caution">
    <text evidence="2">The sequence shown here is derived from an EMBL/GenBank/DDBJ whole genome shotgun (WGS) entry which is preliminary data.</text>
</comment>
<feature type="domain" description="ABC transporter" evidence="1">
    <location>
        <begin position="33"/>
        <end position="62"/>
    </location>
</feature>
<dbReference type="Proteomes" id="UP001500033">
    <property type="component" value="Unassembled WGS sequence"/>
</dbReference>
<reference evidence="3" key="1">
    <citation type="journal article" date="2019" name="Int. J. Syst. Evol. Microbiol.">
        <title>The Global Catalogue of Microorganisms (GCM) 10K type strain sequencing project: providing services to taxonomists for standard genome sequencing and annotation.</title>
        <authorList>
            <consortium name="The Broad Institute Genomics Platform"/>
            <consortium name="The Broad Institute Genome Sequencing Center for Infectious Disease"/>
            <person name="Wu L."/>
            <person name="Ma J."/>
        </authorList>
    </citation>
    <scope>NUCLEOTIDE SEQUENCE [LARGE SCALE GENOMIC DNA]</scope>
    <source>
        <strain evidence="3">JCM 11445</strain>
    </source>
</reference>
<accession>A0ABP4CVD9</accession>
<keyword evidence="3" id="KW-1185">Reference proteome</keyword>
<organism evidence="2 3">
    <name type="scientific">Streptomyces rhizosphaericus</name>
    <dbReference type="NCBI Taxonomy" id="114699"/>
    <lineage>
        <taxon>Bacteria</taxon>
        <taxon>Bacillati</taxon>
        <taxon>Actinomycetota</taxon>
        <taxon>Actinomycetes</taxon>
        <taxon>Kitasatosporales</taxon>
        <taxon>Streptomycetaceae</taxon>
        <taxon>Streptomyces</taxon>
        <taxon>Streptomyces violaceusniger group</taxon>
    </lineage>
</organism>
<dbReference type="SUPFAM" id="SSF52540">
    <property type="entry name" value="P-loop containing nucleoside triphosphate hydrolases"/>
    <property type="match status" value="1"/>
</dbReference>
<evidence type="ECO:0000313" key="2">
    <source>
        <dbReference type="EMBL" id="GAA0984153.1"/>
    </source>
</evidence>
<evidence type="ECO:0000259" key="1">
    <source>
        <dbReference type="Pfam" id="PF00005"/>
    </source>
</evidence>
<evidence type="ECO:0000313" key="3">
    <source>
        <dbReference type="Proteomes" id="UP001500033"/>
    </source>
</evidence>
<proteinExistence type="predicted"/>
<name>A0ABP4CVD9_9ACTN</name>